<organism evidence="2 3">
    <name type="scientific">Leminorella grimontii</name>
    <dbReference type="NCBI Taxonomy" id="82981"/>
    <lineage>
        <taxon>Bacteria</taxon>
        <taxon>Pseudomonadati</taxon>
        <taxon>Pseudomonadota</taxon>
        <taxon>Gammaproteobacteria</taxon>
        <taxon>Enterobacterales</taxon>
        <taxon>Budviciaceae</taxon>
        <taxon>Leminorella</taxon>
    </lineage>
</organism>
<sequence>MKKNGFISLIFSLFSLLPLNGQAAFNYDATIHLDAEDLAEAGIKEIYEKGVLPQLRLYVEHPASIEEILDNDNGSYSVVANGKQYDIYGVQIEEYDSWGYATYSLFDIVNRQLASSDRKFYAFYAGNDLSGMFLTAEEYQRCVDDVIQKKAAKYNLPYFPTMETPWFGQPHD</sequence>
<evidence type="ECO:0000313" key="2">
    <source>
        <dbReference type="EMBL" id="GKX56700.1"/>
    </source>
</evidence>
<comment type="caution">
    <text evidence="2">The sequence shown here is derived from an EMBL/GenBank/DDBJ whole genome shotgun (WGS) entry which is preliminary data.</text>
</comment>
<keyword evidence="1" id="KW-0732">Signal</keyword>
<feature type="chain" id="PRO_5043730673" evidence="1">
    <location>
        <begin position="24"/>
        <end position="172"/>
    </location>
</feature>
<proteinExistence type="predicted"/>
<dbReference type="RefSeq" id="WP_051155854.1">
    <property type="nucleotide sequence ID" value="NZ_BRLH01000007.1"/>
</dbReference>
<evidence type="ECO:0000313" key="3">
    <source>
        <dbReference type="Proteomes" id="UP001058124"/>
    </source>
</evidence>
<evidence type="ECO:0000256" key="1">
    <source>
        <dbReference type="SAM" id="SignalP"/>
    </source>
</evidence>
<protein>
    <submittedName>
        <fullName evidence="2">Uncharacterized protein</fullName>
    </submittedName>
</protein>
<feature type="signal peptide" evidence="1">
    <location>
        <begin position="1"/>
        <end position="23"/>
    </location>
</feature>
<dbReference type="EMBL" id="BRLH01000007">
    <property type="protein sequence ID" value="GKX56700.1"/>
    <property type="molecule type" value="Genomic_DNA"/>
</dbReference>
<keyword evidence="3" id="KW-1185">Reference proteome</keyword>
<name>A0AAV5N3M4_9GAMM</name>
<dbReference type="Proteomes" id="UP001058124">
    <property type="component" value="Unassembled WGS sequence"/>
</dbReference>
<gene>
    <name evidence="2" type="ORF">SOASR030_28120</name>
</gene>
<accession>A0AAV5N3M4</accession>
<reference evidence="2" key="1">
    <citation type="submission" date="2022-06" db="EMBL/GenBank/DDBJ databases">
        <title>Draft genome sequences of Leminorella grimontii str. JCM5902.</title>
        <authorList>
            <person name="Wakabayashi Y."/>
            <person name="Kojima K."/>
        </authorList>
    </citation>
    <scope>NUCLEOTIDE SEQUENCE</scope>
    <source>
        <strain evidence="2">JCM 5902</strain>
    </source>
</reference>
<dbReference type="AlphaFoldDB" id="A0AAV5N3M4"/>